<dbReference type="Proteomes" id="UP000663834">
    <property type="component" value="Unassembled WGS sequence"/>
</dbReference>
<dbReference type="Proteomes" id="UP000681720">
    <property type="component" value="Unassembled WGS sequence"/>
</dbReference>
<organism evidence="2 5">
    <name type="scientific">Rotaria magnacalcarata</name>
    <dbReference type="NCBI Taxonomy" id="392030"/>
    <lineage>
        <taxon>Eukaryota</taxon>
        <taxon>Metazoa</taxon>
        <taxon>Spiralia</taxon>
        <taxon>Gnathifera</taxon>
        <taxon>Rotifera</taxon>
        <taxon>Eurotatoria</taxon>
        <taxon>Bdelloidea</taxon>
        <taxon>Philodinida</taxon>
        <taxon>Philodinidae</taxon>
        <taxon>Rotaria</taxon>
    </lineage>
</organism>
<accession>A0A815Q9Q7</accession>
<dbReference type="EMBL" id="CAJNOW010004484">
    <property type="protein sequence ID" value="CAF1419074.1"/>
    <property type="molecule type" value="Genomic_DNA"/>
</dbReference>
<evidence type="ECO:0000313" key="1">
    <source>
        <dbReference type="EMBL" id="CAF1419074.1"/>
    </source>
</evidence>
<protein>
    <submittedName>
        <fullName evidence="2">Uncharacterized protein</fullName>
    </submittedName>
</protein>
<evidence type="ECO:0000313" key="4">
    <source>
        <dbReference type="EMBL" id="CAF4568010.1"/>
    </source>
</evidence>
<reference evidence="2" key="1">
    <citation type="submission" date="2021-02" db="EMBL/GenBank/DDBJ databases">
        <authorList>
            <person name="Nowell W R."/>
        </authorList>
    </citation>
    <scope>NUCLEOTIDE SEQUENCE</scope>
</reference>
<comment type="caution">
    <text evidence="2">The sequence shown here is derived from an EMBL/GenBank/DDBJ whole genome shotgun (WGS) entry which is preliminary data.</text>
</comment>
<evidence type="ECO:0000313" key="5">
    <source>
        <dbReference type="Proteomes" id="UP000663855"/>
    </source>
</evidence>
<sequence>MGQLFTRISTERSDLQTSSIITPNNFVAMQPVMTKRKYIDQNMIAKKRKILLNTYSNSAACLILSSRISKSAKPFIINRSSIPMTIFKCQLCCHCFASKDSYLDHMIICAIEHQAPVKIVRAKKLIHLRHEE</sequence>
<gene>
    <name evidence="3" type="ORF">BYL167_LOCUS38276</name>
    <name evidence="2" type="ORF">CJN711_LOCUS24986</name>
    <name evidence="4" type="ORF">GIL414_LOCUS37540</name>
    <name evidence="1" type="ORF">KQP761_LOCUS10512</name>
</gene>
<dbReference type="AlphaFoldDB" id="A0A815Q9Q7"/>
<dbReference type="Proteomes" id="UP000663855">
    <property type="component" value="Unassembled WGS sequence"/>
</dbReference>
<dbReference type="EMBL" id="CAJOBH010088892">
    <property type="protein sequence ID" value="CAF4554889.1"/>
    <property type="molecule type" value="Genomic_DNA"/>
</dbReference>
<name>A0A815Q9Q7_9BILA</name>
<dbReference type="Proteomes" id="UP000681967">
    <property type="component" value="Unassembled WGS sequence"/>
</dbReference>
<dbReference type="OrthoDB" id="9989113at2759"/>
<proteinExistence type="predicted"/>
<evidence type="ECO:0000313" key="2">
    <source>
        <dbReference type="EMBL" id="CAF1458892.1"/>
    </source>
</evidence>
<evidence type="ECO:0000313" key="3">
    <source>
        <dbReference type="EMBL" id="CAF4554889.1"/>
    </source>
</evidence>
<dbReference type="EMBL" id="CAJNOV010011725">
    <property type="protein sequence ID" value="CAF1458892.1"/>
    <property type="molecule type" value="Genomic_DNA"/>
</dbReference>
<dbReference type="EMBL" id="CAJOBJ010096691">
    <property type="protein sequence ID" value="CAF4568010.1"/>
    <property type="molecule type" value="Genomic_DNA"/>
</dbReference>